<proteinExistence type="predicted"/>
<keyword evidence="4" id="KW-0630">Potassium</keyword>
<dbReference type="SUPFAM" id="SSF51735">
    <property type="entry name" value="NAD(P)-binding Rossmann-fold domains"/>
    <property type="match status" value="1"/>
</dbReference>
<dbReference type="SUPFAM" id="SSF116726">
    <property type="entry name" value="TrkA C-terminal domain-like"/>
    <property type="match status" value="1"/>
</dbReference>
<dbReference type="InterPro" id="IPR006037">
    <property type="entry name" value="RCK_C"/>
</dbReference>
<evidence type="ECO:0000256" key="3">
    <source>
        <dbReference type="ARBA" id="ARBA00022538"/>
    </source>
</evidence>
<dbReference type="PROSITE" id="PS51201">
    <property type="entry name" value="RCK_N"/>
    <property type="match status" value="1"/>
</dbReference>
<name>A0A1H3VVX7_9EURY</name>
<accession>A0A1H3VVX7</accession>
<dbReference type="Gene3D" id="3.40.50.720">
    <property type="entry name" value="NAD(P)-binding Rossmann-like Domain"/>
    <property type="match status" value="1"/>
</dbReference>
<dbReference type="Proteomes" id="UP000236755">
    <property type="component" value="Unassembled WGS sequence"/>
</dbReference>
<dbReference type="AlphaFoldDB" id="A0A1H3VVX7"/>
<evidence type="ECO:0000259" key="7">
    <source>
        <dbReference type="PROSITE" id="PS51201"/>
    </source>
</evidence>
<dbReference type="GO" id="GO:0015079">
    <property type="term" value="F:potassium ion transmembrane transporter activity"/>
    <property type="evidence" value="ECO:0007669"/>
    <property type="project" value="InterPro"/>
</dbReference>
<dbReference type="InterPro" id="IPR036721">
    <property type="entry name" value="RCK_C_sf"/>
</dbReference>
<dbReference type="OrthoDB" id="24929at2157"/>
<dbReference type="PANTHER" id="PTHR43833:SF5">
    <property type="entry name" value="TRK SYSTEM POTASSIUM UPTAKE PROTEIN TRKA"/>
    <property type="match status" value="1"/>
</dbReference>
<evidence type="ECO:0000256" key="2">
    <source>
        <dbReference type="ARBA" id="ARBA00022448"/>
    </source>
</evidence>
<keyword evidence="10" id="KW-1185">Reference proteome</keyword>
<evidence type="ECO:0000256" key="6">
    <source>
        <dbReference type="ARBA" id="ARBA00023065"/>
    </source>
</evidence>
<reference evidence="9 10" key="1">
    <citation type="submission" date="2016-10" db="EMBL/GenBank/DDBJ databases">
        <authorList>
            <person name="de Groot N.N."/>
        </authorList>
    </citation>
    <scope>NUCLEOTIDE SEQUENCE [LARGE SCALE GENOMIC DNA]</scope>
    <source>
        <strain evidence="9 10">CGMCC 1.8712</strain>
    </source>
</reference>
<dbReference type="InterPro" id="IPR003148">
    <property type="entry name" value="RCK_N"/>
</dbReference>
<gene>
    <name evidence="9" type="ORF">SAMN04488065_0326</name>
</gene>
<keyword evidence="6" id="KW-0406">Ion transport</keyword>
<keyword evidence="5" id="KW-0520">NAD</keyword>
<evidence type="ECO:0000313" key="10">
    <source>
        <dbReference type="Proteomes" id="UP000236755"/>
    </source>
</evidence>
<evidence type="ECO:0000256" key="1">
    <source>
        <dbReference type="ARBA" id="ARBA00003660"/>
    </source>
</evidence>
<protein>
    <submittedName>
        <fullName evidence="9">Trk system potassium uptake protein TrkA</fullName>
    </submittedName>
</protein>
<dbReference type="InterPro" id="IPR050721">
    <property type="entry name" value="Trk_Ktr_HKT_K-transport"/>
</dbReference>
<dbReference type="PRINTS" id="PR00335">
    <property type="entry name" value="KUPTAKETRKA"/>
</dbReference>
<dbReference type="InterPro" id="IPR006036">
    <property type="entry name" value="K_uptake_TrkA"/>
</dbReference>
<dbReference type="PANTHER" id="PTHR43833">
    <property type="entry name" value="POTASSIUM CHANNEL PROTEIN 2-RELATED-RELATED"/>
    <property type="match status" value="1"/>
</dbReference>
<dbReference type="GO" id="GO:0005886">
    <property type="term" value="C:plasma membrane"/>
    <property type="evidence" value="ECO:0007669"/>
    <property type="project" value="InterPro"/>
</dbReference>
<dbReference type="RefSeq" id="WP_092630438.1">
    <property type="nucleotide sequence ID" value="NZ_FNQT01000001.1"/>
</dbReference>
<dbReference type="Pfam" id="PF02080">
    <property type="entry name" value="TrkA_C"/>
    <property type="match status" value="1"/>
</dbReference>
<evidence type="ECO:0000259" key="8">
    <source>
        <dbReference type="PROSITE" id="PS51202"/>
    </source>
</evidence>
<keyword evidence="3" id="KW-0633">Potassium transport</keyword>
<feature type="domain" description="RCK C-terminal" evidence="8">
    <location>
        <begin position="133"/>
        <end position="222"/>
    </location>
</feature>
<evidence type="ECO:0000313" key="9">
    <source>
        <dbReference type="EMBL" id="SDZ78946.1"/>
    </source>
</evidence>
<comment type="function">
    <text evidence="1">Part of a potassium transport system.</text>
</comment>
<dbReference type="PROSITE" id="PS51202">
    <property type="entry name" value="RCK_C"/>
    <property type="match status" value="1"/>
</dbReference>
<organism evidence="9 10">
    <name type="scientific">Haloplanus vescus</name>
    <dbReference type="NCBI Taxonomy" id="555874"/>
    <lineage>
        <taxon>Archaea</taxon>
        <taxon>Methanobacteriati</taxon>
        <taxon>Methanobacteriota</taxon>
        <taxon>Stenosarchaea group</taxon>
        <taxon>Halobacteria</taxon>
        <taxon>Halobacteriales</taxon>
        <taxon>Haloferacaceae</taxon>
        <taxon>Haloplanus</taxon>
    </lineage>
</organism>
<dbReference type="Pfam" id="PF02254">
    <property type="entry name" value="TrkA_N"/>
    <property type="match status" value="1"/>
</dbReference>
<feature type="domain" description="RCK N-terminal" evidence="7">
    <location>
        <begin position="1"/>
        <end position="122"/>
    </location>
</feature>
<dbReference type="InterPro" id="IPR036291">
    <property type="entry name" value="NAD(P)-bd_dom_sf"/>
</dbReference>
<dbReference type="STRING" id="555874.SAMN04488065_0326"/>
<dbReference type="EMBL" id="FNQT01000001">
    <property type="protein sequence ID" value="SDZ78946.1"/>
    <property type="molecule type" value="Genomic_DNA"/>
</dbReference>
<evidence type="ECO:0000256" key="5">
    <source>
        <dbReference type="ARBA" id="ARBA00023027"/>
    </source>
</evidence>
<sequence length="228" mass="24180">MYIIIVGAGDIGTPLIDIATRSGNEVVVVETDSGKADRVAGAYDCLVLNADATTKGTLEDAGAEQADAIISTTDQDAINVMVCLLSQEFGIPAILSVVHNPEHMSLFEQIGVNTMENPQQLIAEYLYRAVARPAIVDYMRIGEEAEVFEITVTGDAPIAGKTLNEAAEVGLLSADILVVAIDREGAGQPITPRGDTEIEVGDLLTVYSGIGAEPEVTDVFGHYEDRTE</sequence>
<evidence type="ECO:0000256" key="4">
    <source>
        <dbReference type="ARBA" id="ARBA00022958"/>
    </source>
</evidence>
<keyword evidence="2" id="KW-0813">Transport</keyword>
<dbReference type="Gene3D" id="3.30.70.1450">
    <property type="entry name" value="Regulator of K+ conductance, C-terminal domain"/>
    <property type="match status" value="1"/>
</dbReference>